<evidence type="ECO:0000313" key="4">
    <source>
        <dbReference type="Proteomes" id="UP000429607"/>
    </source>
</evidence>
<dbReference type="EMBL" id="QXFV01004076">
    <property type="protein sequence ID" value="KAE8971865.1"/>
    <property type="molecule type" value="Genomic_DNA"/>
</dbReference>
<dbReference type="GO" id="GO:0050480">
    <property type="term" value="F:imidazolonepropionase activity"/>
    <property type="evidence" value="ECO:0007669"/>
    <property type="project" value="TreeGrafter"/>
</dbReference>
<proteinExistence type="predicted"/>
<dbReference type="GO" id="GO:0005737">
    <property type="term" value="C:cytoplasm"/>
    <property type="evidence" value="ECO:0007669"/>
    <property type="project" value="InterPro"/>
</dbReference>
<dbReference type="PANTHER" id="PTHR42752:SF1">
    <property type="entry name" value="IMIDAZOLONEPROPIONASE-RELATED"/>
    <property type="match status" value="1"/>
</dbReference>
<name>A0A6A3HT50_9STRA</name>
<accession>A0A6A3HT50</accession>
<keyword evidence="1" id="KW-0479">Metal-binding</keyword>
<evidence type="ECO:0000256" key="1">
    <source>
        <dbReference type="ARBA" id="ARBA00022723"/>
    </source>
</evidence>
<dbReference type="GO" id="GO:0046872">
    <property type="term" value="F:metal ion binding"/>
    <property type="evidence" value="ECO:0007669"/>
    <property type="project" value="UniProtKB-KW"/>
</dbReference>
<dbReference type="InterPro" id="IPR005920">
    <property type="entry name" value="HutI"/>
</dbReference>
<evidence type="ECO:0000313" key="3">
    <source>
        <dbReference type="EMBL" id="KAE8971865.1"/>
    </source>
</evidence>
<dbReference type="AlphaFoldDB" id="A0A6A3HT50"/>
<gene>
    <name evidence="3" type="ORF">PR001_g26765</name>
</gene>
<sequence length="111" mass="12061">MSFPPRAVAASTTVLHTTKSPGAKLPALLRTRLDRMLRWGATLIDAKSGYGLETDTERKMLRVLHAASTGDDAYPVKEGGTISPELMDVFCEKGVFKHDDTGRISEAGKKD</sequence>
<dbReference type="Proteomes" id="UP000429607">
    <property type="component" value="Unassembled WGS sequence"/>
</dbReference>
<protein>
    <submittedName>
        <fullName evidence="3">Uncharacterized protein</fullName>
    </submittedName>
</protein>
<keyword evidence="2" id="KW-0378">Hydrolase</keyword>
<dbReference type="PANTHER" id="PTHR42752">
    <property type="entry name" value="IMIDAZOLONEPROPIONASE"/>
    <property type="match status" value="1"/>
</dbReference>
<comment type="caution">
    <text evidence="3">The sequence shown here is derived from an EMBL/GenBank/DDBJ whole genome shotgun (WGS) entry which is preliminary data.</text>
</comment>
<reference evidence="3 4" key="1">
    <citation type="submission" date="2018-09" db="EMBL/GenBank/DDBJ databases">
        <title>Genomic investigation of the strawberry pathogen Phytophthora fragariae indicates pathogenicity is determined by transcriptional variation in three key races.</title>
        <authorList>
            <person name="Adams T.M."/>
            <person name="Armitage A.D."/>
            <person name="Sobczyk M.K."/>
            <person name="Bates H.J."/>
            <person name="Dunwell J.M."/>
            <person name="Nellist C.F."/>
            <person name="Harrison R.J."/>
        </authorList>
    </citation>
    <scope>NUCLEOTIDE SEQUENCE [LARGE SCALE GENOMIC DNA]</scope>
    <source>
        <strain evidence="3 4">SCRP249</strain>
    </source>
</reference>
<dbReference type="Gene3D" id="3.20.20.140">
    <property type="entry name" value="Metal-dependent hydrolases"/>
    <property type="match status" value="1"/>
</dbReference>
<evidence type="ECO:0000256" key="2">
    <source>
        <dbReference type="ARBA" id="ARBA00022801"/>
    </source>
</evidence>
<dbReference type="GO" id="GO:0019556">
    <property type="term" value="P:L-histidine catabolic process to glutamate and formamide"/>
    <property type="evidence" value="ECO:0007669"/>
    <property type="project" value="InterPro"/>
</dbReference>
<organism evidence="3 4">
    <name type="scientific">Phytophthora rubi</name>
    <dbReference type="NCBI Taxonomy" id="129364"/>
    <lineage>
        <taxon>Eukaryota</taxon>
        <taxon>Sar</taxon>
        <taxon>Stramenopiles</taxon>
        <taxon>Oomycota</taxon>
        <taxon>Peronosporomycetes</taxon>
        <taxon>Peronosporales</taxon>
        <taxon>Peronosporaceae</taxon>
        <taxon>Phytophthora</taxon>
    </lineage>
</organism>